<evidence type="ECO:0000313" key="11">
    <source>
        <dbReference type="Proteomes" id="UP000006727"/>
    </source>
</evidence>
<evidence type="ECO:0000256" key="7">
    <source>
        <dbReference type="SAM" id="Phobius"/>
    </source>
</evidence>
<dbReference type="EnsemblPlants" id="Pp3c10_15860V3.1">
    <property type="protein sequence ID" value="Pp3c10_15860V3.1"/>
    <property type="gene ID" value="Pp3c10_15860"/>
</dbReference>
<evidence type="ECO:0000256" key="5">
    <source>
        <dbReference type="SAM" id="Coils"/>
    </source>
</evidence>
<dbReference type="GeneID" id="112287855"/>
<evidence type="ECO:0000256" key="3">
    <source>
        <dbReference type="ARBA" id="ARBA00022989"/>
    </source>
</evidence>
<dbReference type="PANTHER" id="PTHR31448">
    <property type="entry name" value="MYOSIN-BINDING PROTEIN 2"/>
    <property type="match status" value="1"/>
</dbReference>
<dbReference type="PANTHER" id="PTHR31448:SF3">
    <property type="entry name" value="MYOSIN-BINDING PROTEIN 2"/>
    <property type="match status" value="1"/>
</dbReference>
<dbReference type="EnsemblPlants" id="Pp3c10_15860V3.2">
    <property type="protein sequence ID" value="Pp3c10_15860V3.2"/>
    <property type="gene ID" value="Pp3c10_15860"/>
</dbReference>
<keyword evidence="3 7" id="KW-1133">Transmembrane helix</keyword>
<feature type="coiled-coil region" evidence="5">
    <location>
        <begin position="180"/>
        <end position="281"/>
    </location>
</feature>
<dbReference type="EMBL" id="ABEU02000010">
    <property type="protein sequence ID" value="PNR46816.1"/>
    <property type="molecule type" value="Genomic_DNA"/>
</dbReference>
<dbReference type="InterPro" id="IPR039306">
    <property type="entry name" value="MYOB"/>
</dbReference>
<reference evidence="9 11" key="1">
    <citation type="journal article" date="2008" name="Science">
        <title>The Physcomitrella genome reveals evolutionary insights into the conquest of land by plants.</title>
        <authorList>
            <person name="Rensing S."/>
            <person name="Lang D."/>
            <person name="Zimmer A."/>
            <person name="Terry A."/>
            <person name="Salamov A."/>
            <person name="Shapiro H."/>
            <person name="Nishiyama T."/>
            <person name="Perroud P.-F."/>
            <person name="Lindquist E."/>
            <person name="Kamisugi Y."/>
            <person name="Tanahashi T."/>
            <person name="Sakakibara K."/>
            <person name="Fujita T."/>
            <person name="Oishi K."/>
            <person name="Shin-I T."/>
            <person name="Kuroki Y."/>
            <person name="Toyoda A."/>
            <person name="Suzuki Y."/>
            <person name="Hashimoto A."/>
            <person name="Yamaguchi K."/>
            <person name="Sugano A."/>
            <person name="Kohara Y."/>
            <person name="Fujiyama A."/>
            <person name="Anterola A."/>
            <person name="Aoki S."/>
            <person name="Ashton N."/>
            <person name="Barbazuk W.B."/>
            <person name="Barker E."/>
            <person name="Bennetzen J."/>
            <person name="Bezanilla M."/>
            <person name="Blankenship R."/>
            <person name="Cho S.H."/>
            <person name="Dutcher S."/>
            <person name="Estelle M."/>
            <person name="Fawcett J.A."/>
            <person name="Gundlach H."/>
            <person name="Hanada K."/>
            <person name="Heyl A."/>
            <person name="Hicks K.A."/>
            <person name="Hugh J."/>
            <person name="Lohr M."/>
            <person name="Mayer K."/>
            <person name="Melkozernov A."/>
            <person name="Murata T."/>
            <person name="Nelson D."/>
            <person name="Pils B."/>
            <person name="Prigge M."/>
            <person name="Reiss B."/>
            <person name="Renner T."/>
            <person name="Rombauts S."/>
            <person name="Rushton P."/>
            <person name="Sanderfoot A."/>
            <person name="Schween G."/>
            <person name="Shiu S.-H."/>
            <person name="Stueber K."/>
            <person name="Theodoulou F.L."/>
            <person name="Tu H."/>
            <person name="Van de Peer Y."/>
            <person name="Verrier P.J."/>
            <person name="Waters E."/>
            <person name="Wood A."/>
            <person name="Yang L."/>
            <person name="Cove D."/>
            <person name="Cuming A."/>
            <person name="Hasebe M."/>
            <person name="Lucas S."/>
            <person name="Mishler D.B."/>
            <person name="Reski R."/>
            <person name="Grigoriev I."/>
            <person name="Quatrano R.S."/>
            <person name="Boore J.L."/>
        </authorList>
    </citation>
    <scope>NUCLEOTIDE SEQUENCE [LARGE SCALE GENOMIC DNA]</scope>
    <source>
        <strain evidence="10 11">cv. Gransden 2004</strain>
    </source>
</reference>
<evidence type="ECO:0000256" key="2">
    <source>
        <dbReference type="ARBA" id="ARBA00022692"/>
    </source>
</evidence>
<evidence type="ECO:0000259" key="8">
    <source>
        <dbReference type="PROSITE" id="PS51775"/>
    </source>
</evidence>
<feature type="region of interest" description="Disordered" evidence="6">
    <location>
        <begin position="843"/>
        <end position="886"/>
    </location>
</feature>
<dbReference type="Pfam" id="PF04576">
    <property type="entry name" value="Zein-binding"/>
    <property type="match status" value="1"/>
</dbReference>
<dbReference type="RefSeq" id="XP_024387166.1">
    <property type="nucleotide sequence ID" value="XM_024531398.2"/>
</dbReference>
<dbReference type="PaxDb" id="3218-PP1S145_106V6.1"/>
<organism evidence="9">
    <name type="scientific">Physcomitrium patens</name>
    <name type="common">Spreading-leaved earth moss</name>
    <name type="synonym">Physcomitrella patens</name>
    <dbReference type="NCBI Taxonomy" id="3218"/>
    <lineage>
        <taxon>Eukaryota</taxon>
        <taxon>Viridiplantae</taxon>
        <taxon>Streptophyta</taxon>
        <taxon>Embryophyta</taxon>
        <taxon>Bryophyta</taxon>
        <taxon>Bryophytina</taxon>
        <taxon>Bryopsida</taxon>
        <taxon>Funariidae</taxon>
        <taxon>Funariales</taxon>
        <taxon>Funariaceae</taxon>
        <taxon>Physcomitrium</taxon>
    </lineage>
</organism>
<dbReference type="Gramene" id="Pp3c10_15860V3.2">
    <property type="protein sequence ID" value="Pp3c10_15860V3.2"/>
    <property type="gene ID" value="Pp3c10_15860"/>
</dbReference>
<evidence type="ECO:0000256" key="1">
    <source>
        <dbReference type="ARBA" id="ARBA00004167"/>
    </source>
</evidence>
<dbReference type="Proteomes" id="UP000006727">
    <property type="component" value="Chromosome 10"/>
</dbReference>
<evidence type="ECO:0000313" key="9">
    <source>
        <dbReference type="EMBL" id="PNR46816.1"/>
    </source>
</evidence>
<reference evidence="10" key="3">
    <citation type="submission" date="2020-12" db="UniProtKB">
        <authorList>
            <consortium name="EnsemblPlants"/>
        </authorList>
    </citation>
    <scope>IDENTIFICATION</scope>
</reference>
<feature type="coiled-coil region" evidence="5">
    <location>
        <begin position="757"/>
        <end position="821"/>
    </location>
</feature>
<feature type="region of interest" description="Disordered" evidence="6">
    <location>
        <begin position="115"/>
        <end position="176"/>
    </location>
</feature>
<evidence type="ECO:0000256" key="6">
    <source>
        <dbReference type="SAM" id="MobiDB-lite"/>
    </source>
</evidence>
<dbReference type="KEGG" id="ppp:112287855"/>
<keyword evidence="5" id="KW-0175">Coiled coil</keyword>
<dbReference type="PROSITE" id="PS51775">
    <property type="entry name" value="GTD_BINDING"/>
    <property type="match status" value="1"/>
</dbReference>
<feature type="compositionally biased region" description="Basic and acidic residues" evidence="6">
    <location>
        <begin position="155"/>
        <end position="176"/>
    </location>
</feature>
<dbReference type="InterPro" id="IPR007656">
    <property type="entry name" value="GTD-bd"/>
</dbReference>
<feature type="domain" description="GTD-binding" evidence="8">
    <location>
        <begin position="174"/>
        <end position="272"/>
    </location>
</feature>
<feature type="compositionally biased region" description="Basic and acidic residues" evidence="6">
    <location>
        <begin position="588"/>
        <end position="597"/>
    </location>
</feature>
<keyword evidence="2 7" id="KW-0812">Transmembrane</keyword>
<feature type="compositionally biased region" description="Low complexity" evidence="6">
    <location>
        <begin position="573"/>
        <end position="587"/>
    </location>
</feature>
<comment type="subcellular location">
    <subcellularLocation>
        <location evidence="1">Membrane</location>
        <topology evidence="1">Single-pass membrane protein</topology>
    </subcellularLocation>
</comment>
<sequence>MAWGSLQHDAALHWSATALLVASVEVFVTLSVLLCAVLNFCINSFIRLSGFHIPCTCCTHLQKEPLENAVKTPLKDFVIPRSKPISAPIASEVGLSDIRDSDDFLRDADLNKSSDLSADSALSESTSDKPLLEVPPEDEQEGAASDETTVPPPEQVKEDSNDRIQEDANRENHAKDQEALQALQAEREAMAALYSELEEERNSSATAASEALAMISRLQEEKAAIQMESRQFQRMVMEKAMYDQEAIEVLKEILAKREEERLALEDEMQLYKEKLEALLMEDMDSAERDGGDHERAELVTTDRVISNSRLAKEEETEFLDRLNKTKSQLLTALLGKGIPEPASAFVESASFANEIHKAMSKIPLRAESLPILDQVNHKSSLGLDATSSGREIGLAIPSSMSHKKQTERASAKAKDTGITTDEPVLASHEMGPSTSLMTVEERNEEALLRDDGKVADEPVSGNRKSSLPTHFFAAVKKQTEKTLIKDDEKHDKKPEFVSLLSLKRRWSVRGSQELESLAKENRRIEEKRLSVLEYVKNLEEQLQQQRGRHAALHARSTSISGEENIRFKDTGQVESSSASVTSGSSEGLGRDDSLPRRLFVDGDSADKEFRTPFQGGKDHRIYSQQYSFNSESDGKGSNDDGELYANAERSEELTDEALFVHDVYEVQNHLHEAPSRFGLWVAGSRASLEIRSPISDRLGKPDNLDFEEENTRNKEEQDAQFLSDASAFPQADEDLGFVTQWRDMNRTQHETLRISTLRRNENSRSTVEEQVEKLTDRLKALEADRYLMKQTIDSLRRENGEMKLIQEIAQQLRELRGMEQKEMQSMDLPPSLHFQAGVAHVGPRTCKKRRYNSTPGASSCRPGTRTPGHSRGSSRSQLDLGVDGENNNLHCVV</sequence>
<accession>A0A2K1JZ65</accession>
<keyword evidence="11" id="KW-1185">Reference proteome</keyword>
<evidence type="ECO:0000313" key="10">
    <source>
        <dbReference type="EnsemblPlants" id="Pp3c10_15860V3.1"/>
    </source>
</evidence>
<reference evidence="9 11" key="2">
    <citation type="journal article" date="2018" name="Plant J.">
        <title>The Physcomitrella patens chromosome-scale assembly reveals moss genome structure and evolution.</title>
        <authorList>
            <person name="Lang D."/>
            <person name="Ullrich K.K."/>
            <person name="Murat F."/>
            <person name="Fuchs J."/>
            <person name="Jenkins J."/>
            <person name="Haas F.B."/>
            <person name="Piednoel M."/>
            <person name="Gundlach H."/>
            <person name="Van Bel M."/>
            <person name="Meyberg R."/>
            <person name="Vives C."/>
            <person name="Morata J."/>
            <person name="Symeonidi A."/>
            <person name="Hiss M."/>
            <person name="Muchero W."/>
            <person name="Kamisugi Y."/>
            <person name="Saleh O."/>
            <person name="Blanc G."/>
            <person name="Decker E.L."/>
            <person name="van Gessel N."/>
            <person name="Grimwood J."/>
            <person name="Hayes R.D."/>
            <person name="Graham S.W."/>
            <person name="Gunter L.E."/>
            <person name="McDaniel S.F."/>
            <person name="Hoernstein S.N.W."/>
            <person name="Larsson A."/>
            <person name="Li F.W."/>
            <person name="Perroud P.F."/>
            <person name="Phillips J."/>
            <person name="Ranjan P."/>
            <person name="Rokshar D.S."/>
            <person name="Rothfels C.J."/>
            <person name="Schneider L."/>
            <person name="Shu S."/>
            <person name="Stevenson D.W."/>
            <person name="Thummler F."/>
            <person name="Tillich M."/>
            <person name="Villarreal Aguilar J.C."/>
            <person name="Widiez T."/>
            <person name="Wong G.K."/>
            <person name="Wymore A."/>
            <person name="Zhang Y."/>
            <person name="Zimmer A.D."/>
            <person name="Quatrano R.S."/>
            <person name="Mayer K.F.X."/>
            <person name="Goodstein D."/>
            <person name="Casacuberta J.M."/>
            <person name="Vandepoele K."/>
            <person name="Reski R."/>
            <person name="Cuming A.C."/>
            <person name="Tuskan G.A."/>
            <person name="Maumus F."/>
            <person name="Salse J."/>
            <person name="Schmutz J."/>
            <person name="Rensing S.A."/>
        </authorList>
    </citation>
    <scope>NUCLEOTIDE SEQUENCE [LARGE SCALE GENOMIC DNA]</scope>
    <source>
        <strain evidence="10 11">cv. Gransden 2004</strain>
    </source>
</reference>
<feature type="region of interest" description="Disordered" evidence="6">
    <location>
        <begin position="546"/>
        <end position="597"/>
    </location>
</feature>
<dbReference type="Gramene" id="Pp3c10_15860V3.1">
    <property type="protein sequence ID" value="Pp3c10_15860V3.1"/>
    <property type="gene ID" value="Pp3c10_15860"/>
</dbReference>
<feature type="transmembrane region" description="Helical" evidence="7">
    <location>
        <begin position="12"/>
        <end position="40"/>
    </location>
</feature>
<protein>
    <recommendedName>
        <fullName evidence="8">GTD-binding domain-containing protein</fullName>
    </recommendedName>
</protein>
<dbReference type="AlphaFoldDB" id="A0A2K1JZ65"/>
<dbReference type="OrthoDB" id="1047602at2759"/>
<dbReference type="GO" id="GO:0080115">
    <property type="term" value="F:myosin XI tail binding"/>
    <property type="evidence" value="ECO:0007669"/>
    <property type="project" value="UniProtKB-ARBA"/>
</dbReference>
<gene>
    <name evidence="10" type="primary">LOC112287855</name>
    <name evidence="9" type="ORF">PHYPA_013936</name>
</gene>
<feature type="compositionally biased region" description="Low complexity" evidence="6">
    <location>
        <begin position="115"/>
        <end position="125"/>
    </location>
</feature>
<name>A0A2K1JZ65_PHYPA</name>
<evidence type="ECO:0000256" key="4">
    <source>
        <dbReference type="ARBA" id="ARBA00023136"/>
    </source>
</evidence>
<keyword evidence="4 7" id="KW-0472">Membrane</keyword>
<dbReference type="GO" id="GO:0016020">
    <property type="term" value="C:membrane"/>
    <property type="evidence" value="ECO:0007669"/>
    <property type="project" value="UniProtKB-SubCell"/>
</dbReference>
<proteinExistence type="predicted"/>